<feature type="transmembrane region" description="Helical" evidence="7">
    <location>
        <begin position="118"/>
        <end position="139"/>
    </location>
</feature>
<dbReference type="PANTHER" id="PTHR43227:SF8">
    <property type="entry name" value="DIACETYLCHITOBIOSE UPTAKE SYSTEM PERMEASE PROTEIN DASB"/>
    <property type="match status" value="1"/>
</dbReference>
<gene>
    <name evidence="9" type="ORF">E1269_18900</name>
</gene>
<comment type="similarity">
    <text evidence="7">Belongs to the binding-protein-dependent transport system permease family.</text>
</comment>
<dbReference type="InterPro" id="IPR000515">
    <property type="entry name" value="MetI-like"/>
</dbReference>
<dbReference type="PANTHER" id="PTHR43227">
    <property type="entry name" value="BLL4140 PROTEIN"/>
    <property type="match status" value="1"/>
</dbReference>
<dbReference type="Proteomes" id="UP000294739">
    <property type="component" value="Unassembled WGS sequence"/>
</dbReference>
<name>A0A4R5D3Q6_9ACTN</name>
<dbReference type="InterPro" id="IPR035906">
    <property type="entry name" value="MetI-like_sf"/>
</dbReference>
<keyword evidence="6 7" id="KW-0472">Membrane</keyword>
<dbReference type="PROSITE" id="PS50928">
    <property type="entry name" value="ABC_TM1"/>
    <property type="match status" value="1"/>
</dbReference>
<dbReference type="EMBL" id="SMKZ01000028">
    <property type="protein sequence ID" value="TDE08009.1"/>
    <property type="molecule type" value="Genomic_DNA"/>
</dbReference>
<keyword evidence="3" id="KW-1003">Cell membrane</keyword>
<evidence type="ECO:0000313" key="10">
    <source>
        <dbReference type="Proteomes" id="UP000294739"/>
    </source>
</evidence>
<accession>A0A4R5D3Q6</accession>
<evidence type="ECO:0000256" key="6">
    <source>
        <dbReference type="ARBA" id="ARBA00023136"/>
    </source>
</evidence>
<keyword evidence="4 7" id="KW-0812">Transmembrane</keyword>
<evidence type="ECO:0000256" key="1">
    <source>
        <dbReference type="ARBA" id="ARBA00004651"/>
    </source>
</evidence>
<comment type="caution">
    <text evidence="9">The sequence shown here is derived from an EMBL/GenBank/DDBJ whole genome shotgun (WGS) entry which is preliminary data.</text>
</comment>
<feature type="transmembrane region" description="Helical" evidence="7">
    <location>
        <begin position="65"/>
        <end position="83"/>
    </location>
</feature>
<keyword evidence="10" id="KW-1185">Reference proteome</keyword>
<dbReference type="CDD" id="cd06261">
    <property type="entry name" value="TM_PBP2"/>
    <property type="match status" value="1"/>
</dbReference>
<evidence type="ECO:0000259" key="8">
    <source>
        <dbReference type="PROSITE" id="PS50928"/>
    </source>
</evidence>
<evidence type="ECO:0000256" key="4">
    <source>
        <dbReference type="ARBA" id="ARBA00022692"/>
    </source>
</evidence>
<evidence type="ECO:0000256" key="2">
    <source>
        <dbReference type="ARBA" id="ARBA00022448"/>
    </source>
</evidence>
<comment type="subcellular location">
    <subcellularLocation>
        <location evidence="1 7">Cell membrane</location>
        <topology evidence="1 7">Multi-pass membrane protein</topology>
    </subcellularLocation>
</comment>
<proteinExistence type="inferred from homology"/>
<keyword evidence="5 7" id="KW-1133">Transmembrane helix</keyword>
<dbReference type="SUPFAM" id="SSF161098">
    <property type="entry name" value="MetI-like"/>
    <property type="match status" value="1"/>
</dbReference>
<evidence type="ECO:0000256" key="5">
    <source>
        <dbReference type="ARBA" id="ARBA00022989"/>
    </source>
</evidence>
<dbReference type="InParanoid" id="A0A4R5D3Q6"/>
<dbReference type="GO" id="GO:0005886">
    <property type="term" value="C:plasma membrane"/>
    <property type="evidence" value="ECO:0007669"/>
    <property type="project" value="UniProtKB-SubCell"/>
</dbReference>
<organism evidence="9 10">
    <name type="scientific">Jiangella asiatica</name>
    <dbReference type="NCBI Taxonomy" id="2530372"/>
    <lineage>
        <taxon>Bacteria</taxon>
        <taxon>Bacillati</taxon>
        <taxon>Actinomycetota</taxon>
        <taxon>Actinomycetes</taxon>
        <taxon>Jiangellales</taxon>
        <taxon>Jiangellaceae</taxon>
        <taxon>Jiangella</taxon>
    </lineage>
</organism>
<feature type="transmembrane region" description="Helical" evidence="7">
    <location>
        <begin position="177"/>
        <end position="198"/>
    </location>
</feature>
<dbReference type="InterPro" id="IPR050809">
    <property type="entry name" value="UgpAE/MalFG_permease"/>
</dbReference>
<feature type="transmembrane region" description="Helical" evidence="7">
    <location>
        <begin position="36"/>
        <end position="58"/>
    </location>
</feature>
<reference evidence="9 10" key="1">
    <citation type="submission" date="2019-03" db="EMBL/GenBank/DDBJ databases">
        <title>Draft genome sequences of novel Actinobacteria.</title>
        <authorList>
            <person name="Sahin N."/>
            <person name="Ay H."/>
            <person name="Saygin H."/>
        </authorList>
    </citation>
    <scope>NUCLEOTIDE SEQUENCE [LARGE SCALE GENOMIC DNA]</scope>
    <source>
        <strain evidence="9 10">5K138</strain>
    </source>
</reference>
<sequence>MSDVGTTTLISAWELVGLENFGAVLNDAAFWNAAKVTALLTAVLLVVDLIIGFVAALALTGRGRLIGATLSLLVFVWTLPPLVSGSVWKFLLSGDGGVNAALGMVGLGPVDWLSSPSVALWSVSLVAAWASLPFAILIIRGGLMSIPPDVLEAAALDGANAWQRATRVILPLLRPTLAVLTILLILYAFGSFNFVYVLTGGGPGDTTNILPFLAYQTAFRTYSFDLASAIAVLSMVVVLVLSVPYVLGVRKEQAA</sequence>
<dbReference type="GO" id="GO:0055085">
    <property type="term" value="P:transmembrane transport"/>
    <property type="evidence" value="ECO:0007669"/>
    <property type="project" value="InterPro"/>
</dbReference>
<feature type="domain" description="ABC transmembrane type-1" evidence="8">
    <location>
        <begin position="34"/>
        <end position="245"/>
    </location>
</feature>
<dbReference type="AlphaFoldDB" id="A0A4R5D3Q6"/>
<evidence type="ECO:0000313" key="9">
    <source>
        <dbReference type="EMBL" id="TDE08009.1"/>
    </source>
</evidence>
<feature type="transmembrane region" description="Helical" evidence="7">
    <location>
        <begin position="226"/>
        <end position="247"/>
    </location>
</feature>
<evidence type="ECO:0000256" key="3">
    <source>
        <dbReference type="ARBA" id="ARBA00022475"/>
    </source>
</evidence>
<dbReference type="Pfam" id="PF00528">
    <property type="entry name" value="BPD_transp_1"/>
    <property type="match status" value="1"/>
</dbReference>
<protein>
    <submittedName>
        <fullName evidence="9">Sugar ABC transporter permease</fullName>
    </submittedName>
</protein>
<evidence type="ECO:0000256" key="7">
    <source>
        <dbReference type="RuleBase" id="RU363032"/>
    </source>
</evidence>
<keyword evidence="2 7" id="KW-0813">Transport</keyword>
<dbReference type="Gene3D" id="1.10.3720.10">
    <property type="entry name" value="MetI-like"/>
    <property type="match status" value="1"/>
</dbReference>